<reference evidence="7 8" key="1">
    <citation type="journal article" date="2013" name="Genome Announc.">
        <title>Draft Genome Sequence of the Cellulolytic, Mesophilic, Anaerobic Bacterium Clostridium termitidis Strain CT1112 (DSM 5398).</title>
        <authorList>
            <person name="Lal S."/>
            <person name="Ramachandran U."/>
            <person name="Zhang X."/>
            <person name="Munir R."/>
            <person name="Sparling R."/>
            <person name="Levin D.B."/>
        </authorList>
    </citation>
    <scope>NUCLEOTIDE SEQUENCE [LARGE SCALE GENOMIC DNA]</scope>
    <source>
        <strain evidence="7 8">CT1112</strain>
    </source>
</reference>
<keyword evidence="4 6" id="KW-1133">Transmembrane helix</keyword>
<evidence type="ECO:0000256" key="2">
    <source>
        <dbReference type="ARBA" id="ARBA00022475"/>
    </source>
</evidence>
<dbReference type="AlphaFoldDB" id="S0FMF7"/>
<proteinExistence type="predicted"/>
<feature type="transmembrane region" description="Helical" evidence="6">
    <location>
        <begin position="78"/>
        <end position="94"/>
    </location>
</feature>
<dbReference type="PATRIC" id="fig|1195236.3.peg.906"/>
<feature type="transmembrane region" description="Helical" evidence="6">
    <location>
        <begin position="167"/>
        <end position="191"/>
    </location>
</feature>
<sequence>MNNQISLNERRRKSLRFTSKYGTLIGLLIMILVFSILKPTSFATFNNFLNIFNQGSLSAIIACGLTAVVIVGEFDMSIGYVASFAGVLVTGLMVNQKLPIGVAIPIVLIVCLFIGFVNGLIITKAKVSSVITTIGIGGIVVGLNYAYSSGAPIATGVPDQFLNLTLVKLFGLIPADIIYMVVLLVILWVVLNRTELGQRIQAVGGNQNAARLSGIYVDMVKTISFMISSFFAGITGILLASLIGSGTTGAADTYMINAFAAVFLGSATLKDGEFHILGTFIGVFIIQIGFNGLAIFGAPTFFQYIFQGAILVGAVALSTVASKYASK</sequence>
<dbReference type="PANTHER" id="PTHR32196">
    <property type="entry name" value="ABC TRANSPORTER PERMEASE PROTEIN YPHD-RELATED-RELATED"/>
    <property type="match status" value="1"/>
</dbReference>
<dbReference type="CDD" id="cd06579">
    <property type="entry name" value="TM_PBP1_transp_AraH_like"/>
    <property type="match status" value="1"/>
</dbReference>
<evidence type="ECO:0000256" key="3">
    <source>
        <dbReference type="ARBA" id="ARBA00022692"/>
    </source>
</evidence>
<evidence type="ECO:0000313" key="7">
    <source>
        <dbReference type="EMBL" id="EMS73400.1"/>
    </source>
</evidence>
<evidence type="ECO:0000313" key="8">
    <source>
        <dbReference type="Proteomes" id="UP000014155"/>
    </source>
</evidence>
<keyword evidence="2" id="KW-1003">Cell membrane</keyword>
<organism evidence="7 8">
    <name type="scientific">Ruminiclostridium cellobioparum subsp. termitidis CT1112</name>
    <dbReference type="NCBI Taxonomy" id="1195236"/>
    <lineage>
        <taxon>Bacteria</taxon>
        <taxon>Bacillati</taxon>
        <taxon>Bacillota</taxon>
        <taxon>Clostridia</taxon>
        <taxon>Eubacteriales</taxon>
        <taxon>Oscillospiraceae</taxon>
        <taxon>Ruminiclostridium</taxon>
    </lineage>
</organism>
<feature type="transmembrane region" description="Helical" evidence="6">
    <location>
        <begin position="304"/>
        <end position="325"/>
    </location>
</feature>
<dbReference type="STRING" id="1195236.CTER_0583"/>
<name>S0FMF7_RUMCE</name>
<keyword evidence="3 6" id="KW-0812">Transmembrane</keyword>
<feature type="transmembrane region" description="Helical" evidence="6">
    <location>
        <begin position="51"/>
        <end position="71"/>
    </location>
</feature>
<feature type="transmembrane region" description="Helical" evidence="6">
    <location>
        <begin position="249"/>
        <end position="269"/>
    </location>
</feature>
<dbReference type="RefSeq" id="WP_004623896.1">
    <property type="nucleotide sequence ID" value="NZ_AORV01000020.1"/>
</dbReference>
<feature type="transmembrane region" description="Helical" evidence="6">
    <location>
        <begin position="276"/>
        <end position="298"/>
    </location>
</feature>
<dbReference type="Proteomes" id="UP000014155">
    <property type="component" value="Unassembled WGS sequence"/>
</dbReference>
<dbReference type="GO" id="GO:0022857">
    <property type="term" value="F:transmembrane transporter activity"/>
    <property type="evidence" value="ECO:0007669"/>
    <property type="project" value="InterPro"/>
</dbReference>
<evidence type="ECO:0000256" key="4">
    <source>
        <dbReference type="ARBA" id="ARBA00022989"/>
    </source>
</evidence>
<accession>S0FMF7</accession>
<keyword evidence="8" id="KW-1185">Reference proteome</keyword>
<gene>
    <name evidence="7" type="ORF">CTER_0583</name>
</gene>
<feature type="transmembrane region" description="Helical" evidence="6">
    <location>
        <begin position="21"/>
        <end position="39"/>
    </location>
</feature>
<evidence type="ECO:0000256" key="6">
    <source>
        <dbReference type="SAM" id="Phobius"/>
    </source>
</evidence>
<keyword evidence="5 6" id="KW-0472">Membrane</keyword>
<protein>
    <submittedName>
        <fullName evidence="7">Ribose ABC transporter permease</fullName>
    </submittedName>
</protein>
<feature type="transmembrane region" description="Helical" evidence="6">
    <location>
        <begin position="100"/>
        <end position="122"/>
    </location>
</feature>
<comment type="subcellular location">
    <subcellularLocation>
        <location evidence="1">Cell membrane</location>
        <topology evidence="1">Multi-pass membrane protein</topology>
    </subcellularLocation>
</comment>
<comment type="caution">
    <text evidence="7">The sequence shown here is derived from an EMBL/GenBank/DDBJ whole genome shotgun (WGS) entry which is preliminary data.</text>
</comment>
<dbReference type="EMBL" id="AORV01000020">
    <property type="protein sequence ID" value="EMS73400.1"/>
    <property type="molecule type" value="Genomic_DNA"/>
</dbReference>
<feature type="transmembrane region" description="Helical" evidence="6">
    <location>
        <begin position="223"/>
        <end position="243"/>
    </location>
</feature>
<feature type="transmembrane region" description="Helical" evidence="6">
    <location>
        <begin position="129"/>
        <end position="147"/>
    </location>
</feature>
<evidence type="ECO:0000256" key="5">
    <source>
        <dbReference type="ARBA" id="ARBA00023136"/>
    </source>
</evidence>
<dbReference type="GO" id="GO:0005886">
    <property type="term" value="C:plasma membrane"/>
    <property type="evidence" value="ECO:0007669"/>
    <property type="project" value="UniProtKB-SubCell"/>
</dbReference>
<dbReference type="InterPro" id="IPR001851">
    <property type="entry name" value="ABC_transp_permease"/>
</dbReference>
<evidence type="ECO:0000256" key="1">
    <source>
        <dbReference type="ARBA" id="ARBA00004651"/>
    </source>
</evidence>
<dbReference type="eggNOG" id="COG1172">
    <property type="taxonomic scope" value="Bacteria"/>
</dbReference>
<dbReference type="Pfam" id="PF02653">
    <property type="entry name" value="BPD_transp_2"/>
    <property type="match status" value="1"/>
</dbReference>